<accession>A0AAD9UT03</accession>
<evidence type="ECO:0000313" key="3">
    <source>
        <dbReference type="Proteomes" id="UP001249851"/>
    </source>
</evidence>
<gene>
    <name evidence="2" type="ORF">P5673_030953</name>
</gene>
<reference evidence="2" key="2">
    <citation type="journal article" date="2023" name="Science">
        <title>Genomic signatures of disease resistance in endangered staghorn corals.</title>
        <authorList>
            <person name="Vollmer S.V."/>
            <person name="Selwyn J.D."/>
            <person name="Despard B.A."/>
            <person name="Roesel C.L."/>
        </authorList>
    </citation>
    <scope>NUCLEOTIDE SEQUENCE</scope>
    <source>
        <strain evidence="2">K2</strain>
    </source>
</reference>
<feature type="region of interest" description="Disordered" evidence="1">
    <location>
        <begin position="235"/>
        <end position="307"/>
    </location>
</feature>
<dbReference type="AlphaFoldDB" id="A0AAD9UT03"/>
<feature type="compositionally biased region" description="Acidic residues" evidence="1">
    <location>
        <begin position="35"/>
        <end position="48"/>
    </location>
</feature>
<comment type="caution">
    <text evidence="2">The sequence shown here is derived from an EMBL/GenBank/DDBJ whole genome shotgun (WGS) entry which is preliminary data.</text>
</comment>
<dbReference type="Proteomes" id="UP001249851">
    <property type="component" value="Unassembled WGS sequence"/>
</dbReference>
<sequence>MNRDTAAKKIIRESLGGASGDILPTSTAGNHLDQDENQDPFSDEDQGIDAELSTIQHRSPTPEQHGKPSSTPEKGTARFQVDDKTDFQEVQRPRIKFMGASSDEDSEEDQILQGKGHSSVKFADKPTKRKPKVVFADQPYGVRPMAASAKVFHYKDEDELEESEEEAAQKPITPLPAVVKVDKECWTHEPEYDKYLHLRIYKPVCKKAPTPFCSVAFHGQFLKTEVFEEEEEVLAVEETEKISPAPGTKTSETKKEKQTDKQRAAGKRNGMNASNKAIAGKSASRGTNNRGLSPAPQPRPMSTNVGEDKKPGVFKELMFKLPDDSGLKLGERPADLAQEPLRFAVHPAVDRPVIAMATISYGDLKILDKVNQDLSSAIDSLPVQQFALASVVSHRDMPFNAKCGQISLCCFLSKVERLAKDTKSTETIPFDDLVDATIEARRQEEIDLQPKEEIQETPEPMYTEGDVRALKEQHAEELLLLQEEYQKRLNELAQGVAWYPSELETPHDVVDGKSVKRLILT</sequence>
<feature type="compositionally biased region" description="Polar residues" evidence="1">
    <location>
        <begin position="53"/>
        <end position="73"/>
    </location>
</feature>
<reference evidence="2" key="1">
    <citation type="journal article" date="2023" name="G3 (Bethesda)">
        <title>Whole genome assembly and annotation of the endangered Caribbean coral Acropora cervicornis.</title>
        <authorList>
            <person name="Selwyn J.D."/>
            <person name="Vollmer S.V."/>
        </authorList>
    </citation>
    <scope>NUCLEOTIDE SEQUENCE</scope>
    <source>
        <strain evidence="2">K2</strain>
    </source>
</reference>
<feature type="compositionally biased region" description="Basic and acidic residues" evidence="1">
    <location>
        <begin position="80"/>
        <end position="92"/>
    </location>
</feature>
<feature type="compositionally biased region" description="Basic and acidic residues" evidence="1">
    <location>
        <begin position="251"/>
        <end position="263"/>
    </location>
</feature>
<keyword evidence="3" id="KW-1185">Reference proteome</keyword>
<evidence type="ECO:0000256" key="1">
    <source>
        <dbReference type="SAM" id="MobiDB-lite"/>
    </source>
</evidence>
<name>A0AAD9UT03_ACRCE</name>
<organism evidence="2 3">
    <name type="scientific">Acropora cervicornis</name>
    <name type="common">Staghorn coral</name>
    <dbReference type="NCBI Taxonomy" id="6130"/>
    <lineage>
        <taxon>Eukaryota</taxon>
        <taxon>Metazoa</taxon>
        <taxon>Cnidaria</taxon>
        <taxon>Anthozoa</taxon>
        <taxon>Hexacorallia</taxon>
        <taxon>Scleractinia</taxon>
        <taxon>Astrocoeniina</taxon>
        <taxon>Acroporidae</taxon>
        <taxon>Acropora</taxon>
    </lineage>
</organism>
<protein>
    <submittedName>
        <fullName evidence="2">Uncharacterized protein</fullName>
    </submittedName>
</protein>
<feature type="compositionally biased region" description="Basic and acidic residues" evidence="1">
    <location>
        <begin position="1"/>
        <end position="12"/>
    </location>
</feature>
<proteinExistence type="predicted"/>
<dbReference type="EMBL" id="JARQWQ010000138">
    <property type="protein sequence ID" value="KAK2548808.1"/>
    <property type="molecule type" value="Genomic_DNA"/>
</dbReference>
<feature type="region of interest" description="Disordered" evidence="1">
    <location>
        <begin position="1"/>
        <end position="116"/>
    </location>
</feature>
<evidence type="ECO:0000313" key="2">
    <source>
        <dbReference type="EMBL" id="KAK2548808.1"/>
    </source>
</evidence>